<evidence type="ECO:0000313" key="5">
    <source>
        <dbReference type="Proteomes" id="UP001597480"/>
    </source>
</evidence>
<dbReference type="NCBIfam" id="TIGR04183">
    <property type="entry name" value="Por_Secre_tail"/>
    <property type="match status" value="1"/>
</dbReference>
<dbReference type="RefSeq" id="WP_379819215.1">
    <property type="nucleotide sequence ID" value="NZ_JBHUMD010000001.1"/>
</dbReference>
<accession>A0ABW5NQ02</accession>
<keyword evidence="1 2" id="KW-0732">Signal</keyword>
<evidence type="ECO:0000256" key="2">
    <source>
        <dbReference type="SAM" id="SignalP"/>
    </source>
</evidence>
<name>A0ABW5NQ02_9FLAO</name>
<dbReference type="SUPFAM" id="SSF50494">
    <property type="entry name" value="Trypsin-like serine proteases"/>
    <property type="match status" value="1"/>
</dbReference>
<comment type="caution">
    <text evidence="4">The sequence shown here is derived from an EMBL/GenBank/DDBJ whole genome shotgun (WGS) entry which is preliminary data.</text>
</comment>
<sequence length="752" mass="82942">MKRKITFMLLMLVGIASAQVTNEGKPFSWKNKGFEPVEAYRMPDFDLAKLQAQDEITDKDKGKPWRYGFEFIVDHNLQNSGNWSTLANGDRVWRIRYSSAGAQTLNFLFSDFYMPKGAKVYLYNNDRTDLLGAYDEQQNNEKRELGTWLVKGDDIWIEYYEPAAVAGQGKLEVFKVVHGYRSLSAFQKDPSDGLNTSGNCNYDVNCFMDDIDGLKDINKKSVALIIVANSAFCTGALINNTSNDGTPYFLTANHCADETINQWSFRFNWISPNPVCAGSAVSTDNAPNYYQTVSGAQLKAKRAQSDFCLLQITSTLPTEWDLVWAGWDRSETPAQSTFGIHHPAGDIMKACRDFDAPILNNDGGEFMWEVADWDLGVTQGGSSGSPLFNQDGRIVGQLYGGTSGCNGDTDNGGDDVYGRLGKSWDAGTTSSTRLKDWLDPTNTGAMTVNYYPEQPVYVVNARVSVSELGLTGCDNDVHPVIRLVNKGTQNLTSAQITYTFNNVPAVINWTGDLVVNTAIDIELPVLEGTSGENTLSVEVTMPNGQNDEDISDNLVVNSFIVTVMPITNVEFYLQTDYFAEETSWELKNEAGVVLYEGDNYSEFESFSQTFTLTTAGCYTFTIYDSEGDGMCCDYGPGFYRLETPEGTLIHLGGAFGSSETVNFRLTDVLAADDFAFKASVKIYPNPSSGIFNVVSENNLEYTLTNMLGQTIKKGSLNQTGNVDISSNTAGVYMLNVRETATGKTANYKLIKQ</sequence>
<dbReference type="InterPro" id="IPR026444">
    <property type="entry name" value="Secre_tail"/>
</dbReference>
<dbReference type="Pfam" id="PF13365">
    <property type="entry name" value="Trypsin_2"/>
    <property type="match status" value="1"/>
</dbReference>
<dbReference type="Proteomes" id="UP001597480">
    <property type="component" value="Unassembled WGS sequence"/>
</dbReference>
<dbReference type="EMBL" id="JBHUMD010000001">
    <property type="protein sequence ID" value="MFD2600510.1"/>
    <property type="molecule type" value="Genomic_DNA"/>
</dbReference>
<organism evidence="4 5">
    <name type="scientific">Flavobacterium suzhouense</name>
    <dbReference type="NCBI Taxonomy" id="1529638"/>
    <lineage>
        <taxon>Bacteria</taxon>
        <taxon>Pseudomonadati</taxon>
        <taxon>Bacteroidota</taxon>
        <taxon>Flavobacteriia</taxon>
        <taxon>Flavobacteriales</taxon>
        <taxon>Flavobacteriaceae</taxon>
        <taxon>Flavobacterium</taxon>
    </lineage>
</organism>
<feature type="chain" id="PRO_5046558939" evidence="2">
    <location>
        <begin position="19"/>
        <end position="752"/>
    </location>
</feature>
<dbReference type="PANTHER" id="PTHR36234:SF5">
    <property type="entry name" value="LYSYL ENDOPEPTIDASE"/>
    <property type="match status" value="1"/>
</dbReference>
<proteinExistence type="predicted"/>
<dbReference type="PANTHER" id="PTHR36234">
    <property type="entry name" value="LYSYL ENDOPEPTIDASE"/>
    <property type="match status" value="1"/>
</dbReference>
<dbReference type="Gene3D" id="2.40.10.10">
    <property type="entry name" value="Trypsin-like serine proteases"/>
    <property type="match status" value="2"/>
</dbReference>
<dbReference type="Pfam" id="PF18962">
    <property type="entry name" value="Por_Secre_tail"/>
    <property type="match status" value="1"/>
</dbReference>
<keyword evidence="5" id="KW-1185">Reference proteome</keyword>
<reference evidence="5" key="1">
    <citation type="journal article" date="2019" name="Int. J. Syst. Evol. Microbiol.">
        <title>The Global Catalogue of Microorganisms (GCM) 10K type strain sequencing project: providing services to taxonomists for standard genome sequencing and annotation.</title>
        <authorList>
            <consortium name="The Broad Institute Genomics Platform"/>
            <consortium name="The Broad Institute Genome Sequencing Center for Infectious Disease"/>
            <person name="Wu L."/>
            <person name="Ma J."/>
        </authorList>
    </citation>
    <scope>NUCLEOTIDE SEQUENCE [LARGE SCALE GENOMIC DNA]</scope>
    <source>
        <strain evidence="5">KCTC 42107</strain>
    </source>
</reference>
<evidence type="ECO:0000313" key="4">
    <source>
        <dbReference type="EMBL" id="MFD2600510.1"/>
    </source>
</evidence>
<evidence type="ECO:0000256" key="1">
    <source>
        <dbReference type="ARBA" id="ARBA00022729"/>
    </source>
</evidence>
<dbReference type="InterPro" id="IPR043504">
    <property type="entry name" value="Peptidase_S1_PA_chymotrypsin"/>
</dbReference>
<gene>
    <name evidence="4" type="ORF">ACFSR3_00455</name>
</gene>
<feature type="domain" description="Secretion system C-terminal sorting" evidence="3">
    <location>
        <begin position="682"/>
        <end position="743"/>
    </location>
</feature>
<feature type="signal peptide" evidence="2">
    <location>
        <begin position="1"/>
        <end position="18"/>
    </location>
</feature>
<protein>
    <submittedName>
        <fullName evidence="4">T9SS type A sorting domain-containing protein</fullName>
    </submittedName>
</protein>
<evidence type="ECO:0000259" key="3">
    <source>
        <dbReference type="Pfam" id="PF18962"/>
    </source>
</evidence>
<dbReference type="InterPro" id="IPR009003">
    <property type="entry name" value="Peptidase_S1_PA"/>
</dbReference>